<dbReference type="OrthoDB" id="2066879at2"/>
<evidence type="ECO:0000313" key="1">
    <source>
        <dbReference type="EMBL" id="KRO01154.1"/>
    </source>
</evidence>
<proteinExistence type="predicted"/>
<comment type="caution">
    <text evidence="1">The sequence shown here is derived from an EMBL/GenBank/DDBJ whole genome shotgun (WGS) entry which is preliminary data.</text>
</comment>
<accession>A0A0R2LP02</accession>
<evidence type="ECO:0008006" key="3">
    <source>
        <dbReference type="Google" id="ProtNLM"/>
    </source>
</evidence>
<dbReference type="PATRIC" id="fig|449659.4.peg.1135"/>
<dbReference type="EMBL" id="JQCN01000015">
    <property type="protein sequence ID" value="KRO01154.1"/>
    <property type="molecule type" value="Genomic_DNA"/>
</dbReference>
<gene>
    <name evidence="1" type="ORF">IV66_GL001122</name>
</gene>
<keyword evidence="2" id="KW-1185">Reference proteome</keyword>
<dbReference type="Proteomes" id="UP000051886">
    <property type="component" value="Unassembled WGS sequence"/>
</dbReference>
<organism evidence="1 2">
    <name type="scientific">Ligilactobacillus pobuzihii</name>
    <dbReference type="NCBI Taxonomy" id="449659"/>
    <lineage>
        <taxon>Bacteria</taxon>
        <taxon>Bacillati</taxon>
        <taxon>Bacillota</taxon>
        <taxon>Bacilli</taxon>
        <taxon>Lactobacillales</taxon>
        <taxon>Lactobacillaceae</taxon>
        <taxon>Ligilactobacillus</taxon>
    </lineage>
</organism>
<evidence type="ECO:0000313" key="2">
    <source>
        <dbReference type="Proteomes" id="UP000051886"/>
    </source>
</evidence>
<reference evidence="1 2" key="1">
    <citation type="journal article" date="2015" name="Genome Announc.">
        <title>Expanding the biotechnology potential of lactobacilli through comparative genomics of 213 strains and associated genera.</title>
        <authorList>
            <person name="Sun Z."/>
            <person name="Harris H.M."/>
            <person name="McCann A."/>
            <person name="Guo C."/>
            <person name="Argimon S."/>
            <person name="Zhang W."/>
            <person name="Yang X."/>
            <person name="Jeffery I.B."/>
            <person name="Cooney J.C."/>
            <person name="Kagawa T.F."/>
            <person name="Liu W."/>
            <person name="Song Y."/>
            <person name="Salvetti E."/>
            <person name="Wrobel A."/>
            <person name="Rasinkangas P."/>
            <person name="Parkhill J."/>
            <person name="Rea M.C."/>
            <person name="O'Sullivan O."/>
            <person name="Ritari J."/>
            <person name="Douillard F.P."/>
            <person name="Paul Ross R."/>
            <person name="Yang R."/>
            <person name="Briner A.E."/>
            <person name="Felis G.E."/>
            <person name="de Vos W.M."/>
            <person name="Barrangou R."/>
            <person name="Klaenhammer T.R."/>
            <person name="Caufield P.W."/>
            <person name="Cui Y."/>
            <person name="Zhang H."/>
            <person name="O'Toole P.W."/>
        </authorList>
    </citation>
    <scope>NUCLEOTIDE SEQUENCE [LARGE SCALE GENOMIC DNA]</scope>
    <source>
        <strain evidence="1 2">NBRC 103219</strain>
    </source>
</reference>
<dbReference type="AlphaFoldDB" id="A0A0R2LP02"/>
<name>A0A0R2LP02_9LACO</name>
<protein>
    <recommendedName>
        <fullName evidence="3">DUF4365 domain-containing protein</fullName>
    </recommendedName>
</protein>
<sequence length="1209" mass="142200">MDMHMDRKRIEEIAVSEVKQLFLKHSKRLNSELSQNDKGISFDGSIILFKDEAMSKRSYLSKIPVQVKGTEVKKFSKKVASYNKIDKSTFKNFQLEDGVVFFYVELLQGSSLKSKIFFKFLDVDTLEQTLENIEEKGQSTKTIELNEIQTTDNLDKIFNDIAVKRKARGFSNARMETYLKNDSTFKTDSDLFNQQVIEKAYADVQKNEYLDKDSNFNQILQKDMICALKQGIIFDKLLFLKLKLLIDKGELIKKLPKKNRQLAILVSARYFVSIKDFNSAKRELREYQNDPNMEEEFYEKVKIEANLDNPQFMNIIKNSRIKNSKKNKYFAMYYLENNKLAKFYDMNSFFNIDEDWMYLSAKYFSLLGHMDKVEEILRKVHDKRNFEIDVLEVNAKVENLVHSFFYNTEKISPKVIEDLEIRIKELENKKKKEETLKKIEFSSPMLENLKFNYHLLSNPKKEIKYVNEKLAKQTSNDSLIKKKLKLLLALKYYHEGINFIDNLSKLNKNNYLVEYKILFYQKNLQFTKVQMLTSQCLETIGNTCDQDFVEFLIFAYMGSIVKSSHVSIPKFEDFITKLRNSFHFDLPLLLCLENTRKIIQSHNYGKSFGKIVTEFERYPDFYKIYDMKVFLLRTNEINLAQKMYPYFKKIDKKFADEMMVEIFSTNNMPNEVLKILSEYEDCDLTCKEAAFKAKSFNELKQFSATIGLYYHLKNYCNDDNLGAQVMMAFLSISADKNDVKALAQRGINSENRFFRLNSALALVYYGISIQHGLQTLEKDILKMNFNDKELNRAFLSVWFQKVHSIEEDKSIDNYDDTQLKWFKFNEKSTGNSAEFIIVPEDWHIMDFNKIQVMGLNSDFKICTQILSTNDEIFFNNKSLILIEQKTLSMYIFQELLKREVSKENTSDSFMYSINTDSKNILDKLISVLKKTDNSSFVAKAEKLQESWHAPFIFNRLVNKDNLIEFYIKKFADTENRYYVGQEKEYLGQKDYQISTSSLMFLAHLNLLPILNDYSNLWVAKSKVSFFDSYYSRILKDSTIGRMLLVNGQFQFIEPTKEERNKLKESSRKILIASRNLKQNRVNLIDPKLKKLFLTDSVDMQIAHDNNFILFSEDEAEQTICSSSFGITICSVGTLISHFYLDLHNDASGYLEILLKVLNEKNAWKLERDNLKKLSKLTLESSDDEKLVTKFHKWFKLYKQYFNIWGVGFL</sequence>